<gene>
    <name evidence="2" type="ORF">HMI46_21610</name>
</gene>
<protein>
    <submittedName>
        <fullName evidence="2">Uncharacterized protein</fullName>
    </submittedName>
</protein>
<comment type="caution">
    <text evidence="2">The sequence shown here is derived from an EMBL/GenBank/DDBJ whole genome shotgun (WGS) entry which is preliminary data.</text>
</comment>
<name>A0AAP7DKM6_PAEAL</name>
<keyword evidence="1" id="KW-0812">Transmembrane</keyword>
<accession>A0AAP7DKM6</accession>
<dbReference type="RefSeq" id="WP_171418760.1">
    <property type="nucleotide sequence ID" value="NZ_JABFOR010000037.1"/>
</dbReference>
<dbReference type="AlphaFoldDB" id="A0AAP7DKM6"/>
<keyword evidence="1" id="KW-1133">Transmembrane helix</keyword>
<dbReference type="Proteomes" id="UP000552038">
    <property type="component" value="Unassembled WGS sequence"/>
</dbReference>
<feature type="transmembrane region" description="Helical" evidence="1">
    <location>
        <begin position="40"/>
        <end position="63"/>
    </location>
</feature>
<evidence type="ECO:0000313" key="3">
    <source>
        <dbReference type="Proteomes" id="UP000552038"/>
    </source>
</evidence>
<dbReference type="EMBL" id="JABFOR010000037">
    <property type="protein sequence ID" value="NOJ73135.1"/>
    <property type="molecule type" value="Genomic_DNA"/>
</dbReference>
<keyword evidence="1" id="KW-0472">Membrane</keyword>
<feature type="transmembrane region" description="Helical" evidence="1">
    <location>
        <begin position="12"/>
        <end position="34"/>
    </location>
</feature>
<evidence type="ECO:0000256" key="1">
    <source>
        <dbReference type="SAM" id="Phobius"/>
    </source>
</evidence>
<organism evidence="2 3">
    <name type="scientific">Paenibacillus alvei</name>
    <name type="common">Bacillus alvei</name>
    <dbReference type="NCBI Taxonomy" id="44250"/>
    <lineage>
        <taxon>Bacteria</taxon>
        <taxon>Bacillati</taxon>
        <taxon>Bacillota</taxon>
        <taxon>Bacilli</taxon>
        <taxon>Bacillales</taxon>
        <taxon>Paenibacillaceae</taxon>
        <taxon>Paenibacillus</taxon>
    </lineage>
</organism>
<sequence>MHHVVYRKQKAVAQLFIALICILFSAGLLTLAILDFKLPLSFRIALAAAACIGFAYCGSNLVVSFRALTARNNKILSYDEETIWNEYGLRAAWTDVADIRIEQGHLGILFIPVFPKFVVLFKDGSSKKVDTFHALSNQEMNEWRMHMKRHQKSIQANL</sequence>
<evidence type="ECO:0000313" key="2">
    <source>
        <dbReference type="EMBL" id="NOJ73135.1"/>
    </source>
</evidence>
<proteinExistence type="predicted"/>
<reference evidence="2 3" key="1">
    <citation type="submission" date="2020-05" db="EMBL/GenBank/DDBJ databases">
        <title>Whole genome sequencing and identification of novel metabolites from Paenibacillus alvei strain JR949.</title>
        <authorList>
            <person name="Rajendhran J."/>
            <person name="Sree Pranav P."/>
            <person name="Mahalakshmi B."/>
            <person name="Karthikeyan R."/>
        </authorList>
    </citation>
    <scope>NUCLEOTIDE SEQUENCE [LARGE SCALE GENOMIC DNA]</scope>
    <source>
        <strain evidence="2 3">JR949</strain>
    </source>
</reference>